<evidence type="ECO:0000259" key="11">
    <source>
        <dbReference type="PROSITE" id="PS51371"/>
    </source>
</evidence>
<dbReference type="InterPro" id="IPR036318">
    <property type="entry name" value="FAD-bd_PCMH-like_sf"/>
</dbReference>
<dbReference type="Proteomes" id="UP000292927">
    <property type="component" value="Unassembled WGS sequence"/>
</dbReference>
<dbReference type="SUPFAM" id="SSF56176">
    <property type="entry name" value="FAD-binding/transporter-associated domain-like"/>
    <property type="match status" value="1"/>
</dbReference>
<sequence length="431" mass="48830">MDLDPSGVIQIVCILVLVLLSAFFSSAETSLVTVNRLWLKSLADQGHKRAGTVLKVVEDQGKMLSAILIGNNVVNLGASALMTVFVTRLWGEAAVGLATGVLTLLILVFGEISPKTLATVYADKLSMAYAPVIYGMMKVLTPVIFVVNKVANGFLRLLRVDLNRKTHAITEDELRTLVDAGHEEGVIESEERRMINNVFDFGDSMAKDIMVPRIDMSCVDIDATYEELMKTFRQDMFTRLPVYEDTTDNVVGIINMKDILLYRQGDPFSIRDYMRKPHYTYEFKKTSELLMEMKESPVNVTIVLDEYGATAGMITLEDMLEEIVGEIRDEYDEDEQDSVQKISEREYVIEGSIKLDDLNELLELELDSEDYDSLGGFIIERLDHLPQAGESIEYNNMKFVVQQVDKKRIEKVHLYLPEEEDKEEKEEKGFT</sequence>
<dbReference type="SUPFAM" id="SSF54631">
    <property type="entry name" value="CBS-domain pair"/>
    <property type="match status" value="1"/>
</dbReference>
<dbReference type="InterPro" id="IPR046342">
    <property type="entry name" value="CBS_dom_sf"/>
</dbReference>
<feature type="transmembrane region" description="Helical" evidence="10">
    <location>
        <begin position="63"/>
        <end position="86"/>
    </location>
</feature>
<keyword evidence="5 9" id="KW-1133">Transmembrane helix</keyword>
<keyword evidence="7 9" id="KW-0472">Membrane</keyword>
<dbReference type="SMART" id="SM01091">
    <property type="entry name" value="CorC_HlyC"/>
    <property type="match status" value="1"/>
</dbReference>
<keyword evidence="3 9" id="KW-0812">Transmembrane</keyword>
<feature type="transmembrane region" description="Helical" evidence="10">
    <location>
        <begin position="93"/>
        <end position="112"/>
    </location>
</feature>
<dbReference type="InterPro" id="IPR000644">
    <property type="entry name" value="CBS_dom"/>
</dbReference>
<evidence type="ECO:0000256" key="10">
    <source>
        <dbReference type="SAM" id="Phobius"/>
    </source>
</evidence>
<evidence type="ECO:0000256" key="2">
    <source>
        <dbReference type="ARBA" id="ARBA00006337"/>
    </source>
</evidence>
<dbReference type="Gene3D" id="3.30.465.10">
    <property type="match status" value="1"/>
</dbReference>
<dbReference type="AlphaFoldDB" id="A0A4Q7PPD1"/>
<dbReference type="CDD" id="cd04590">
    <property type="entry name" value="CBS_pair_CorC_HlyC_assoc"/>
    <property type="match status" value="1"/>
</dbReference>
<comment type="similarity">
    <text evidence="2">Belongs to the UPF0053 family.</text>
</comment>
<feature type="transmembrane region" description="Helical" evidence="10">
    <location>
        <begin position="7"/>
        <end position="27"/>
    </location>
</feature>
<evidence type="ECO:0000256" key="4">
    <source>
        <dbReference type="ARBA" id="ARBA00022737"/>
    </source>
</evidence>
<evidence type="ECO:0000256" key="8">
    <source>
        <dbReference type="PROSITE-ProRule" id="PRU00703"/>
    </source>
</evidence>
<feature type="transmembrane region" description="Helical" evidence="10">
    <location>
        <begin position="132"/>
        <end position="155"/>
    </location>
</feature>
<dbReference type="EMBL" id="SGXF01000001">
    <property type="protein sequence ID" value="RZT02869.1"/>
    <property type="molecule type" value="Genomic_DNA"/>
</dbReference>
<evidence type="ECO:0000256" key="7">
    <source>
        <dbReference type="ARBA" id="ARBA00023136"/>
    </source>
</evidence>
<dbReference type="InterPro" id="IPR016169">
    <property type="entry name" value="FAD-bd_PCMH_sub2"/>
</dbReference>
<feature type="domain" description="CNNM transmembrane" evidence="12">
    <location>
        <begin position="3"/>
        <end position="191"/>
    </location>
</feature>
<accession>A0A4Q7PPD1</accession>
<keyword evidence="6 8" id="KW-0129">CBS domain</keyword>
<dbReference type="PROSITE" id="PS51846">
    <property type="entry name" value="CNNM"/>
    <property type="match status" value="1"/>
</dbReference>
<dbReference type="Pfam" id="PF01595">
    <property type="entry name" value="CNNM"/>
    <property type="match status" value="1"/>
</dbReference>
<feature type="domain" description="CBS" evidence="11">
    <location>
        <begin position="210"/>
        <end position="270"/>
    </location>
</feature>
<dbReference type="Pfam" id="PF00571">
    <property type="entry name" value="CBS"/>
    <property type="match status" value="2"/>
</dbReference>
<evidence type="ECO:0000313" key="14">
    <source>
        <dbReference type="Proteomes" id="UP000292927"/>
    </source>
</evidence>
<comment type="caution">
    <text evidence="13">The sequence shown here is derived from an EMBL/GenBank/DDBJ whole genome shotgun (WGS) entry which is preliminary data.</text>
</comment>
<evidence type="ECO:0000313" key="13">
    <source>
        <dbReference type="EMBL" id="RZT02869.1"/>
    </source>
</evidence>
<evidence type="ECO:0000256" key="9">
    <source>
        <dbReference type="PROSITE-ProRule" id="PRU01193"/>
    </source>
</evidence>
<evidence type="ECO:0000259" key="12">
    <source>
        <dbReference type="PROSITE" id="PS51846"/>
    </source>
</evidence>
<dbReference type="Pfam" id="PF03471">
    <property type="entry name" value="CorC_HlyC"/>
    <property type="match status" value="1"/>
</dbReference>
<evidence type="ECO:0000256" key="5">
    <source>
        <dbReference type="ARBA" id="ARBA00022989"/>
    </source>
</evidence>
<dbReference type="GO" id="GO:0050660">
    <property type="term" value="F:flavin adenine dinucleotide binding"/>
    <property type="evidence" value="ECO:0007669"/>
    <property type="project" value="InterPro"/>
</dbReference>
<protein>
    <submittedName>
        <fullName evidence="13">CBS domain containing-hemolysin-like protein</fullName>
    </submittedName>
</protein>
<dbReference type="PANTHER" id="PTHR22777">
    <property type="entry name" value="HEMOLYSIN-RELATED"/>
    <property type="match status" value="1"/>
</dbReference>
<dbReference type="InterPro" id="IPR044751">
    <property type="entry name" value="Ion_transp-like_CBS"/>
</dbReference>
<dbReference type="Gene3D" id="3.10.580.10">
    <property type="entry name" value="CBS-domain"/>
    <property type="match status" value="1"/>
</dbReference>
<keyword evidence="14" id="KW-1185">Reference proteome</keyword>
<keyword evidence="4" id="KW-0677">Repeat</keyword>
<gene>
    <name evidence="13" type="ORF">EV209_0998</name>
</gene>
<proteinExistence type="inferred from homology"/>
<dbReference type="InterPro" id="IPR002550">
    <property type="entry name" value="CNNM"/>
</dbReference>
<evidence type="ECO:0000256" key="1">
    <source>
        <dbReference type="ARBA" id="ARBA00004141"/>
    </source>
</evidence>
<dbReference type="GO" id="GO:0005886">
    <property type="term" value="C:plasma membrane"/>
    <property type="evidence" value="ECO:0007669"/>
    <property type="project" value="TreeGrafter"/>
</dbReference>
<comment type="subcellular location">
    <subcellularLocation>
        <location evidence="1">Membrane</location>
        <topology evidence="1">Multi-pass membrane protein</topology>
    </subcellularLocation>
</comment>
<reference evidence="13 14" key="1">
    <citation type="submission" date="2019-02" db="EMBL/GenBank/DDBJ databases">
        <title>Genomic Encyclopedia of Type Strains, Phase IV (KMG-IV): sequencing the most valuable type-strain genomes for metagenomic binning, comparative biology and taxonomic classification.</title>
        <authorList>
            <person name="Goeker M."/>
        </authorList>
    </citation>
    <scope>NUCLEOTIDE SEQUENCE [LARGE SCALE GENOMIC DNA]</scope>
    <source>
        <strain evidence="13 14">DSM 29486</strain>
    </source>
</reference>
<dbReference type="PANTHER" id="PTHR22777:SF17">
    <property type="entry name" value="UPF0053 PROTEIN SLL0260"/>
    <property type="match status" value="1"/>
</dbReference>
<dbReference type="InterPro" id="IPR005170">
    <property type="entry name" value="Transptr-assoc_dom"/>
</dbReference>
<evidence type="ECO:0000256" key="3">
    <source>
        <dbReference type="ARBA" id="ARBA00022692"/>
    </source>
</evidence>
<dbReference type="FunFam" id="3.10.580.10:FF:000002">
    <property type="entry name" value="Magnesium/cobalt efflux protein CorC"/>
    <property type="match status" value="1"/>
</dbReference>
<name>A0A4Q7PPD1_9FIRM</name>
<dbReference type="PROSITE" id="PS51371">
    <property type="entry name" value="CBS"/>
    <property type="match status" value="2"/>
</dbReference>
<feature type="domain" description="CBS" evidence="11">
    <location>
        <begin position="273"/>
        <end position="330"/>
    </location>
</feature>
<organism evidence="13 14">
    <name type="scientific">Cuneatibacter caecimuris</name>
    <dbReference type="NCBI Taxonomy" id="1796618"/>
    <lineage>
        <taxon>Bacteria</taxon>
        <taxon>Bacillati</taxon>
        <taxon>Bacillota</taxon>
        <taxon>Clostridia</taxon>
        <taxon>Lachnospirales</taxon>
        <taxon>Lachnospiraceae</taxon>
        <taxon>Cuneatibacter</taxon>
    </lineage>
</organism>
<evidence type="ECO:0000256" key="6">
    <source>
        <dbReference type="ARBA" id="ARBA00023122"/>
    </source>
</evidence>